<dbReference type="SUPFAM" id="SSF52540">
    <property type="entry name" value="P-loop containing nucleoside triphosphate hydrolases"/>
    <property type="match status" value="2"/>
</dbReference>
<dbReference type="RefSeq" id="WP_114983927.1">
    <property type="nucleotide sequence ID" value="NZ_CP027806.1"/>
</dbReference>
<dbReference type="CDD" id="cd18793">
    <property type="entry name" value="SF2_C_SNF"/>
    <property type="match status" value="1"/>
</dbReference>
<name>A0A345UJK3_9BACT</name>
<feature type="domain" description="SWIM-type" evidence="3">
    <location>
        <begin position="139"/>
        <end position="192"/>
    </location>
</feature>
<dbReference type="Pfam" id="PF00176">
    <property type="entry name" value="SNF2-rel_dom"/>
    <property type="match status" value="1"/>
</dbReference>
<dbReference type="Gene3D" id="3.40.50.300">
    <property type="entry name" value="P-loop containing nucleotide triphosphate hydrolases"/>
    <property type="match status" value="1"/>
</dbReference>
<evidence type="ECO:0000313" key="7">
    <source>
        <dbReference type="Proteomes" id="UP000254808"/>
    </source>
</evidence>
<dbReference type="InterPro" id="IPR027417">
    <property type="entry name" value="P-loop_NTPase"/>
</dbReference>
<dbReference type="OrthoDB" id="9760715at2"/>
<keyword evidence="2" id="KW-0863">Zinc-finger</keyword>
<dbReference type="SUPFAM" id="SSF47789">
    <property type="entry name" value="C-terminal domain of RNA polymerase alpha subunit"/>
    <property type="match status" value="1"/>
</dbReference>
<dbReference type="Proteomes" id="UP000254808">
    <property type="component" value="Chromosome"/>
</dbReference>
<dbReference type="Pfam" id="PF00271">
    <property type="entry name" value="Helicase_C"/>
    <property type="match status" value="1"/>
</dbReference>
<dbReference type="InterPro" id="IPR013663">
    <property type="entry name" value="Helicase_SWF/SNF/SWI_bac"/>
</dbReference>
<dbReference type="SMART" id="SM00487">
    <property type="entry name" value="DEXDc"/>
    <property type="match status" value="1"/>
</dbReference>
<dbReference type="GO" id="GO:0016787">
    <property type="term" value="F:hydrolase activity"/>
    <property type="evidence" value="ECO:0007669"/>
    <property type="project" value="UniProtKB-KW"/>
</dbReference>
<dbReference type="Pfam" id="PF08455">
    <property type="entry name" value="SNF2_assoc"/>
    <property type="match status" value="1"/>
</dbReference>
<dbReference type="PROSITE" id="PS50966">
    <property type="entry name" value="ZF_SWIM"/>
    <property type="match status" value="1"/>
</dbReference>
<evidence type="ECO:0000259" key="3">
    <source>
        <dbReference type="PROSITE" id="PS50966"/>
    </source>
</evidence>
<dbReference type="InterPro" id="IPR038718">
    <property type="entry name" value="SNF2-like_sf"/>
</dbReference>
<keyword evidence="7" id="KW-1185">Reference proteome</keyword>
<accession>A0A345UJK3</accession>
<keyword evidence="2" id="KW-0862">Zinc</keyword>
<evidence type="ECO:0000256" key="1">
    <source>
        <dbReference type="ARBA" id="ARBA00022801"/>
    </source>
</evidence>
<dbReference type="Gene3D" id="1.10.150.20">
    <property type="entry name" value="5' to 3' exonuclease, C-terminal subdomain"/>
    <property type="match status" value="1"/>
</dbReference>
<feature type="domain" description="Helicase ATP-binding" evidence="4">
    <location>
        <begin position="727"/>
        <end position="887"/>
    </location>
</feature>
<protein>
    <submittedName>
        <fullName evidence="6">Helicase conserved C-terminal domain-containing protein</fullName>
    </submittedName>
</protein>
<gene>
    <name evidence="6" type="ORF">CYPRO_1399</name>
</gene>
<proteinExistence type="predicted"/>
<dbReference type="PANTHER" id="PTHR10799">
    <property type="entry name" value="SNF2/RAD54 HELICASE FAMILY"/>
    <property type="match status" value="1"/>
</dbReference>
<feature type="domain" description="Helicase C-terminal" evidence="5">
    <location>
        <begin position="1008"/>
        <end position="1160"/>
    </location>
</feature>
<keyword evidence="6" id="KW-0347">Helicase</keyword>
<dbReference type="PROSITE" id="PS51192">
    <property type="entry name" value="HELICASE_ATP_BIND_1"/>
    <property type="match status" value="1"/>
</dbReference>
<reference evidence="6 7" key="1">
    <citation type="submission" date="2018-03" db="EMBL/GenBank/DDBJ databases">
        <title>Phenotypic and genomic properties of Cyclonatronum proteinivorum gen. nov., sp. nov., a haloalkaliphilic bacteroidete from soda lakes possessing Na+-translocating rhodopsin.</title>
        <authorList>
            <person name="Toshchakov S.V."/>
            <person name="Korzhenkov A."/>
            <person name="Samarov N.I."/>
            <person name="Kublanov I.V."/>
            <person name="Muntyan M.S."/>
            <person name="Sorokin D.Y."/>
        </authorList>
    </citation>
    <scope>NUCLEOTIDE SEQUENCE [LARGE SCALE GENOMIC DNA]</scope>
    <source>
        <strain evidence="6 7">Omega</strain>
    </source>
</reference>
<keyword evidence="2" id="KW-0479">Metal-binding</keyword>
<dbReference type="GO" id="GO:0004386">
    <property type="term" value="F:helicase activity"/>
    <property type="evidence" value="ECO:0007669"/>
    <property type="project" value="UniProtKB-KW"/>
</dbReference>
<keyword evidence="6" id="KW-0547">Nucleotide-binding</keyword>
<dbReference type="InterPro" id="IPR007527">
    <property type="entry name" value="Znf_SWIM"/>
</dbReference>
<dbReference type="GO" id="GO:0008270">
    <property type="term" value="F:zinc ion binding"/>
    <property type="evidence" value="ECO:0007669"/>
    <property type="project" value="UniProtKB-KW"/>
</dbReference>
<evidence type="ECO:0000259" key="5">
    <source>
        <dbReference type="PROSITE" id="PS51194"/>
    </source>
</evidence>
<dbReference type="SMART" id="SM00490">
    <property type="entry name" value="HELICc"/>
    <property type="match status" value="1"/>
</dbReference>
<evidence type="ECO:0000256" key="2">
    <source>
        <dbReference type="PROSITE-ProRule" id="PRU00325"/>
    </source>
</evidence>
<dbReference type="PROSITE" id="PS51194">
    <property type="entry name" value="HELICASE_CTER"/>
    <property type="match status" value="1"/>
</dbReference>
<keyword evidence="1" id="KW-0378">Hydrolase</keyword>
<dbReference type="EMBL" id="CP027806">
    <property type="protein sequence ID" value="AXJ00655.1"/>
    <property type="molecule type" value="Genomic_DNA"/>
</dbReference>
<keyword evidence="6" id="KW-0067">ATP-binding</keyword>
<dbReference type="InterPro" id="IPR001650">
    <property type="entry name" value="Helicase_C-like"/>
</dbReference>
<dbReference type="InterPro" id="IPR049730">
    <property type="entry name" value="SNF2/RAD54-like_C"/>
</dbReference>
<dbReference type="InterPro" id="IPR014001">
    <property type="entry name" value="Helicase_ATP-bd"/>
</dbReference>
<dbReference type="GO" id="GO:0005524">
    <property type="term" value="F:ATP binding"/>
    <property type="evidence" value="ECO:0007669"/>
    <property type="project" value="InterPro"/>
</dbReference>
<organism evidence="6 7">
    <name type="scientific">Cyclonatronum proteinivorum</name>
    <dbReference type="NCBI Taxonomy" id="1457365"/>
    <lineage>
        <taxon>Bacteria</taxon>
        <taxon>Pseudomonadati</taxon>
        <taxon>Balneolota</taxon>
        <taxon>Balneolia</taxon>
        <taxon>Balneolales</taxon>
        <taxon>Cyclonatronaceae</taxon>
        <taxon>Cyclonatronum</taxon>
    </lineage>
</organism>
<dbReference type="AlphaFoldDB" id="A0A345UJK3"/>
<dbReference type="InterPro" id="IPR000330">
    <property type="entry name" value="SNF2_N"/>
</dbReference>
<dbReference type="Gene3D" id="3.40.50.10810">
    <property type="entry name" value="Tandem AAA-ATPase domain"/>
    <property type="match status" value="1"/>
</dbReference>
<sequence length="1173" mass="135413">MYQRFSHFDPILLKLESRIVTALQNAGIVCLEQLFGKFEAELLDIKGIGQKTVAPIMSLLTSLPFDYMREDLPINPELDPILGVREVLADWLGDTYVDSADRDVARGLQYYREDRVKQILRENQENTQFTVEVQGNRSYKVYIDLQPPPSQEALYALRHLDIGTSCTCPAARGNNYSIIKCKHTMAALLELALLDRLERFGRDSDQAINLRRLNQLFKKPPTLQLQNIKKLDKPGYTYCLFFNSDMWSFFPQAVYDDIMEKRQYIRKMSYYNFYNWDPWAKAKPELSRDHIILNFLKAIYEIEAQTYANKGILIRRYEEFTDILSLLTGEVIKIKHPKISTKKASILKGKGKLQGFMLRTRDAENNIIPNSFSLAFRLLHGENKIPLSECILISRKPCWVYYDGGIFEVNADEQTAMLITDMQASDITLEADDVEAFFQDLFPRMQQHAVDFAFEDGICTALEITPVPRLYLTETSEALYLRLKFAYDGSEPDENIEADSFYTAALRSDNGDNVSYKIRSFTRDRNLETEWEDRLRASGLQPTAYSNYFYIQKNPIEWLSKKLPALVKDGLEVYGEETLKKYARPKKMTAKKFQISSGMDWFELNGTLDFEGQQLSLSDIEQVLVPGTSYVKLADGTNGELPKPWLERIRKLMHLIEAGKQNARVPKIMAGQLDALLEEADEIEKDETFESYVARLRSFDRIEEVPAPKGFHGELRPYQLAGLSWLSFLGRYDFGGILADDMGLGKTIQVLSYIQHCTEQTGQPPRCLIVAPRSVIQNWQAESASFVPDLGVYVHHGSDRNQNPEEWPEAALIITTYSTLRIDIEVFKEITFDIAVLDESHSMRNPTSQTFKAVRLVNAKQRICLSGTPVQNTVMDLWTQFQFLNPGMIGNQAHFLNKWVKPIEKLENKDAGEMLQKITAPFILRRTKKKVAKDLPSLTSSIIHCPMEKRQRKYYDKHRQVYYEIINKSLDEKGVRESRFVVLEGLTKLRQICCSPLLTKSSIREAAKIDRFLELAEELISEGHRALVFSQFVKFLRVIETEVKKRNWDYEYLDGKTKDRQERVDRFQQDENKKLFLISLKAGGEGLNLTAADYVFIMDPWWNPAAERQAMDRTHRIGQTENVFVYRLICPDTVEEKILQLQERKQKLSDQLITAEAGIFKELDRKELLELFA</sequence>
<dbReference type="KEGG" id="cprv:CYPRO_1399"/>
<evidence type="ECO:0000259" key="4">
    <source>
        <dbReference type="PROSITE" id="PS51192"/>
    </source>
</evidence>
<evidence type="ECO:0000313" key="6">
    <source>
        <dbReference type="EMBL" id="AXJ00655.1"/>
    </source>
</evidence>